<accession>A0ABR1R0D5</accession>
<dbReference type="EMBL" id="JAQQWI010000024">
    <property type="protein sequence ID" value="KAK7994447.1"/>
    <property type="molecule type" value="Genomic_DNA"/>
</dbReference>
<evidence type="ECO:0000256" key="3">
    <source>
        <dbReference type="ARBA" id="ARBA00022989"/>
    </source>
</evidence>
<feature type="transmembrane region" description="Helical" evidence="6">
    <location>
        <begin position="106"/>
        <end position="123"/>
    </location>
</feature>
<dbReference type="InterPro" id="IPR036259">
    <property type="entry name" value="MFS_trans_sf"/>
</dbReference>
<keyword evidence="2 6" id="KW-0812">Transmembrane</keyword>
<keyword evidence="4 6" id="KW-0472">Membrane</keyword>
<feature type="transmembrane region" description="Helical" evidence="6">
    <location>
        <begin position="39"/>
        <end position="61"/>
    </location>
</feature>
<keyword evidence="9" id="KW-1185">Reference proteome</keyword>
<feature type="domain" description="Major facilitator superfamily (MFS) profile" evidence="7">
    <location>
        <begin position="40"/>
        <end position="499"/>
    </location>
</feature>
<dbReference type="InterPro" id="IPR011701">
    <property type="entry name" value="MFS"/>
</dbReference>
<evidence type="ECO:0000256" key="2">
    <source>
        <dbReference type="ARBA" id="ARBA00022692"/>
    </source>
</evidence>
<feature type="transmembrane region" description="Helical" evidence="6">
    <location>
        <begin position="277"/>
        <end position="297"/>
    </location>
</feature>
<feature type="transmembrane region" description="Helical" evidence="6">
    <location>
        <begin position="317"/>
        <end position="337"/>
    </location>
</feature>
<evidence type="ECO:0000256" key="5">
    <source>
        <dbReference type="SAM" id="MobiDB-lite"/>
    </source>
</evidence>
<dbReference type="Pfam" id="PF07690">
    <property type="entry name" value="MFS_1"/>
    <property type="match status" value="1"/>
</dbReference>
<evidence type="ECO:0000313" key="9">
    <source>
        <dbReference type="Proteomes" id="UP001396898"/>
    </source>
</evidence>
<feature type="transmembrane region" description="Helical" evidence="6">
    <location>
        <begin position="376"/>
        <end position="394"/>
    </location>
</feature>
<dbReference type="InterPro" id="IPR020846">
    <property type="entry name" value="MFS_dom"/>
</dbReference>
<feature type="transmembrane region" description="Helical" evidence="6">
    <location>
        <begin position="474"/>
        <end position="497"/>
    </location>
</feature>
<evidence type="ECO:0000259" key="7">
    <source>
        <dbReference type="PROSITE" id="PS50850"/>
    </source>
</evidence>
<sequence>KKREVQRQQSSRHEDEPRRISVPPPEEPYSILSLSERRLLTAIIGFSMLFSPLSANIYFPAMEELQTQLHTSAQNINLTITAYLMFQAAAPALLGDLADTVGRRPVFLLMFAVYTAANVGLALQSDFVALLLLRMLQSLGCSATVAVSYGVAADVATASERGGMLGFAMIATNLGPALAPLIGGGLIAGLGWRSVFWFLTICGAAVLLVTLLFLPETARHIVGNGRLLPRRNWMRPLVSIVTGWRMPSAAVECRGEQAPDAAPTKTHFPNPLRSIRILLDPEAAMVASMSAVFYTMYYCIQSSMSAIFSELYGFRELIVGICYLSIGCGVVAGGVSNGKLMDWNFRRVARSAGLSQDHKRIVNLLSFPIEKARLRLMFPYTLVCSGILAGYGWLVAYQTLISNAHIQHVSVLLILQFGLGFVTTCIVQTFNTLLVDIFQERPSAAAASGNILRCGAAAGGIAAMNPLLGKVGHGWFFTILAFLSGLSGLGGTQLILLKGMQWRAKRTYSMDVGSTSCDDANRQ</sequence>
<evidence type="ECO:0000256" key="1">
    <source>
        <dbReference type="ARBA" id="ARBA00004141"/>
    </source>
</evidence>
<evidence type="ECO:0000256" key="6">
    <source>
        <dbReference type="SAM" id="Phobius"/>
    </source>
</evidence>
<feature type="transmembrane region" description="Helical" evidence="6">
    <location>
        <begin position="194"/>
        <end position="214"/>
    </location>
</feature>
<name>A0ABR1R0D5_9PEZI</name>
<keyword evidence="3 6" id="KW-1133">Transmembrane helix</keyword>
<feature type="non-terminal residue" evidence="8">
    <location>
        <position position="1"/>
    </location>
</feature>
<gene>
    <name evidence="8" type="ORF">PG991_016035</name>
</gene>
<comment type="subcellular location">
    <subcellularLocation>
        <location evidence="1">Membrane</location>
        <topology evidence="1">Multi-pass membrane protein</topology>
    </subcellularLocation>
</comment>
<proteinExistence type="predicted"/>
<dbReference type="SUPFAM" id="SSF103473">
    <property type="entry name" value="MFS general substrate transporter"/>
    <property type="match status" value="1"/>
</dbReference>
<feature type="transmembrane region" description="Helical" evidence="6">
    <location>
        <begin position="414"/>
        <end position="438"/>
    </location>
</feature>
<evidence type="ECO:0000256" key="4">
    <source>
        <dbReference type="ARBA" id="ARBA00023136"/>
    </source>
</evidence>
<dbReference type="Gene3D" id="1.20.1250.20">
    <property type="entry name" value="MFS general substrate transporter like domains"/>
    <property type="match status" value="1"/>
</dbReference>
<evidence type="ECO:0000313" key="8">
    <source>
        <dbReference type="EMBL" id="KAK7994447.1"/>
    </source>
</evidence>
<feature type="transmembrane region" description="Helical" evidence="6">
    <location>
        <begin position="164"/>
        <end position="188"/>
    </location>
</feature>
<organism evidence="8 9">
    <name type="scientific">Apiospora marii</name>
    <dbReference type="NCBI Taxonomy" id="335849"/>
    <lineage>
        <taxon>Eukaryota</taxon>
        <taxon>Fungi</taxon>
        <taxon>Dikarya</taxon>
        <taxon>Ascomycota</taxon>
        <taxon>Pezizomycotina</taxon>
        <taxon>Sordariomycetes</taxon>
        <taxon>Xylariomycetidae</taxon>
        <taxon>Amphisphaeriales</taxon>
        <taxon>Apiosporaceae</taxon>
        <taxon>Apiospora</taxon>
    </lineage>
</organism>
<comment type="caution">
    <text evidence="8">The sequence shown here is derived from an EMBL/GenBank/DDBJ whole genome shotgun (WGS) entry which is preliminary data.</text>
</comment>
<reference evidence="8 9" key="1">
    <citation type="submission" date="2023-01" db="EMBL/GenBank/DDBJ databases">
        <title>Analysis of 21 Apiospora genomes using comparative genomics revels a genus with tremendous synthesis potential of carbohydrate active enzymes and secondary metabolites.</title>
        <authorList>
            <person name="Sorensen T."/>
        </authorList>
    </citation>
    <scope>NUCLEOTIDE SEQUENCE [LARGE SCALE GENOMIC DNA]</scope>
    <source>
        <strain evidence="8 9">CBS 20057</strain>
    </source>
</reference>
<feature type="region of interest" description="Disordered" evidence="5">
    <location>
        <begin position="1"/>
        <end position="24"/>
    </location>
</feature>
<dbReference type="PANTHER" id="PTHR23502">
    <property type="entry name" value="MAJOR FACILITATOR SUPERFAMILY"/>
    <property type="match status" value="1"/>
</dbReference>
<protein>
    <recommendedName>
        <fullName evidence="7">Major facilitator superfamily (MFS) profile domain-containing protein</fullName>
    </recommendedName>
</protein>
<dbReference type="Proteomes" id="UP001396898">
    <property type="component" value="Unassembled WGS sequence"/>
</dbReference>
<dbReference type="PANTHER" id="PTHR23502:SF151">
    <property type="entry name" value="MAJOR FACILITATOR SUPERFAMILY (MFS) PROFILE DOMAIN-CONTAINING PROTEIN"/>
    <property type="match status" value="1"/>
</dbReference>
<feature type="transmembrane region" description="Helical" evidence="6">
    <location>
        <begin position="129"/>
        <end position="152"/>
    </location>
</feature>
<dbReference type="PROSITE" id="PS50850">
    <property type="entry name" value="MFS"/>
    <property type="match status" value="1"/>
</dbReference>